<feature type="compositionally biased region" description="Basic and acidic residues" evidence="1">
    <location>
        <begin position="204"/>
        <end position="221"/>
    </location>
</feature>
<sequence length="236" mass="26011">MTTHRQNEPHTLNPYAVQGAKWLTASHPKMTDDYFHLFDRYRMSLGMTGKASNVVAALQSRLATTNPHYAMVVVHSYADYKFANGASRAHVAAKLAALEELAPEHAEVVADIRAAYGLNRAHLTESGRVVPVDVGPRTRAERARYFLTGRQTDAVRAVPRPDPTSPFAPMPERSAHPSDSAAPVFRVRTGEHAPPPYAANAESARVRELRGQLEDETRRREELEAEVAALKARLGA</sequence>
<accession>A0ABR3PWX6</accession>
<feature type="region of interest" description="Disordered" evidence="1">
    <location>
        <begin position="157"/>
        <end position="221"/>
    </location>
</feature>
<proteinExistence type="predicted"/>
<reference evidence="2 3" key="1">
    <citation type="submission" date="2023-08" db="EMBL/GenBank/DDBJ databases">
        <title>Annotated Genome Sequence of Vanrija albida AlHP1.</title>
        <authorList>
            <person name="Herzog R."/>
        </authorList>
    </citation>
    <scope>NUCLEOTIDE SEQUENCE [LARGE SCALE GENOMIC DNA]</scope>
    <source>
        <strain evidence="2 3">AlHP1</strain>
    </source>
</reference>
<dbReference type="EMBL" id="JBBXJM010000006">
    <property type="protein sequence ID" value="KAL1406642.1"/>
    <property type="molecule type" value="Genomic_DNA"/>
</dbReference>
<evidence type="ECO:0000256" key="1">
    <source>
        <dbReference type="SAM" id="MobiDB-lite"/>
    </source>
</evidence>
<organism evidence="2 3">
    <name type="scientific">Vanrija albida</name>
    <dbReference type="NCBI Taxonomy" id="181172"/>
    <lineage>
        <taxon>Eukaryota</taxon>
        <taxon>Fungi</taxon>
        <taxon>Dikarya</taxon>
        <taxon>Basidiomycota</taxon>
        <taxon>Agaricomycotina</taxon>
        <taxon>Tremellomycetes</taxon>
        <taxon>Trichosporonales</taxon>
        <taxon>Trichosporonaceae</taxon>
        <taxon>Vanrija</taxon>
    </lineage>
</organism>
<name>A0ABR3PWX6_9TREE</name>
<dbReference type="Proteomes" id="UP001565368">
    <property type="component" value="Unassembled WGS sequence"/>
</dbReference>
<keyword evidence="3" id="KW-1185">Reference proteome</keyword>
<protein>
    <submittedName>
        <fullName evidence="2">Uncharacterized protein</fullName>
    </submittedName>
</protein>
<dbReference type="GeneID" id="95989391"/>
<gene>
    <name evidence="2" type="ORF">Q8F55_008348</name>
</gene>
<comment type="caution">
    <text evidence="2">The sequence shown here is derived from an EMBL/GenBank/DDBJ whole genome shotgun (WGS) entry which is preliminary data.</text>
</comment>
<dbReference type="RefSeq" id="XP_069206586.1">
    <property type="nucleotide sequence ID" value="XM_069356745.1"/>
</dbReference>
<evidence type="ECO:0000313" key="3">
    <source>
        <dbReference type="Proteomes" id="UP001565368"/>
    </source>
</evidence>
<feature type="compositionally biased region" description="Pro residues" evidence="1">
    <location>
        <begin position="160"/>
        <end position="169"/>
    </location>
</feature>
<evidence type="ECO:0000313" key="2">
    <source>
        <dbReference type="EMBL" id="KAL1406642.1"/>
    </source>
</evidence>